<organism evidence="1 2">
    <name type="scientific">Moraxella cuniculi DSM 21768</name>
    <dbReference type="NCBI Taxonomy" id="1122245"/>
    <lineage>
        <taxon>Bacteria</taxon>
        <taxon>Pseudomonadati</taxon>
        <taxon>Pseudomonadota</taxon>
        <taxon>Gammaproteobacteria</taxon>
        <taxon>Moraxellales</taxon>
        <taxon>Moraxellaceae</taxon>
        <taxon>Moraxella</taxon>
    </lineage>
</organism>
<dbReference type="Proteomes" id="UP000187495">
    <property type="component" value="Unassembled WGS sequence"/>
</dbReference>
<protein>
    <submittedName>
        <fullName evidence="1">Uncharacterized protein</fullName>
    </submittedName>
</protein>
<keyword evidence="2" id="KW-1185">Reference proteome</keyword>
<dbReference type="RefSeq" id="WP_076554347.1">
    <property type="nucleotide sequence ID" value="NZ_FTNU01000001.1"/>
</dbReference>
<dbReference type="AlphaFoldDB" id="A0A1N7DCB9"/>
<evidence type="ECO:0000313" key="1">
    <source>
        <dbReference type="EMBL" id="SIR73489.1"/>
    </source>
</evidence>
<name>A0A1N7DCB9_9GAMM</name>
<gene>
    <name evidence="1" type="ORF">SAMN02745664_101162</name>
</gene>
<dbReference type="EMBL" id="FTNU01000001">
    <property type="protein sequence ID" value="SIR73489.1"/>
    <property type="molecule type" value="Genomic_DNA"/>
</dbReference>
<sequence>MFFDEFDAFLDDLNNNPVTDEWYMSNFIDEHIKVLESYEAFNILKQFITYMIEKYDENSEYEIVEALRYLKLQSNTSEHFYSDEQKGKILELYQQEHSKMSLPEIL</sequence>
<accession>A0A1N7DCB9</accession>
<reference evidence="2" key="1">
    <citation type="submission" date="2017-01" db="EMBL/GenBank/DDBJ databases">
        <authorList>
            <person name="Varghese N."/>
            <person name="Submissions S."/>
        </authorList>
    </citation>
    <scope>NUCLEOTIDE SEQUENCE [LARGE SCALE GENOMIC DNA]</scope>
    <source>
        <strain evidence="2">DSM 21768</strain>
    </source>
</reference>
<dbReference type="STRING" id="34061.B0189_01095"/>
<proteinExistence type="predicted"/>
<evidence type="ECO:0000313" key="2">
    <source>
        <dbReference type="Proteomes" id="UP000187495"/>
    </source>
</evidence>